<dbReference type="GO" id="GO:0006355">
    <property type="term" value="P:regulation of DNA-templated transcription"/>
    <property type="evidence" value="ECO:0007669"/>
    <property type="project" value="InterPro"/>
</dbReference>
<dbReference type="EMBL" id="LXEU01000003">
    <property type="protein sequence ID" value="OAT56294.1"/>
    <property type="molecule type" value="Genomic_DNA"/>
</dbReference>
<dbReference type="Gene3D" id="2.30.24.10">
    <property type="entry name" value="CAT RNA-binding domain"/>
    <property type="match status" value="1"/>
</dbReference>
<name>A0A1B7K8C0_9ENTR</name>
<dbReference type="PANTHER" id="PTHR30185:SF15">
    <property type="entry name" value="CRYPTIC BETA-GLUCOSIDE BGL OPERON ANTITERMINATOR"/>
    <property type="match status" value="1"/>
</dbReference>
<dbReference type="InterPro" id="IPR050661">
    <property type="entry name" value="BglG_antiterminators"/>
</dbReference>
<dbReference type="PANTHER" id="PTHR30185">
    <property type="entry name" value="CRYPTIC BETA-GLUCOSIDE BGL OPERON ANTITERMINATOR"/>
    <property type="match status" value="1"/>
</dbReference>
<dbReference type="Pfam" id="PF03123">
    <property type="entry name" value="CAT_RBD"/>
    <property type="match status" value="1"/>
</dbReference>
<protein>
    <submittedName>
        <fullName evidence="3">BglG family transcription antiterminator</fullName>
    </submittedName>
</protein>
<dbReference type="Proteomes" id="UP000078386">
    <property type="component" value="Unassembled WGS sequence"/>
</dbReference>
<feature type="domain" description="PRD" evidence="2">
    <location>
        <begin position="67"/>
        <end position="171"/>
    </location>
</feature>
<sequence length="278" mass="32451">MIMQIARVLNNNVLVVTDENQCEKVVMGRGIGFQKRVGDHINGCGIEKEYALSTHELTRHLSELLSRIPLDIMTTCDVIISNSRERLGHLQDSIYISLTDHCQFAIARAHKRIVLPNALLWDIQRLYPKEFQLGEEALVVIHKRLGVQLPRDEAGFIAMHLVSAQMRGNMEDVKEITQLMREMLQLIKFQFSINYQEESLSYQRLVTHLKFFAYRIIEHASVGDENWELQQAVKQNYFDAWECAERISAFIRQQYQRETTSEEIMFLAINIERVRKDN</sequence>
<keyword evidence="1" id="KW-0677">Repeat</keyword>
<dbReference type="AlphaFoldDB" id="A0A1B7K8C0"/>
<evidence type="ECO:0000259" key="2">
    <source>
        <dbReference type="PROSITE" id="PS51372"/>
    </source>
</evidence>
<dbReference type="RefSeq" id="WP_064540625.1">
    <property type="nucleotide sequence ID" value="NZ_LXEU01000003.1"/>
</dbReference>
<dbReference type="Pfam" id="PF00874">
    <property type="entry name" value="PRD"/>
    <property type="match status" value="2"/>
</dbReference>
<evidence type="ECO:0000313" key="4">
    <source>
        <dbReference type="Proteomes" id="UP000078386"/>
    </source>
</evidence>
<dbReference type="GO" id="GO:0003723">
    <property type="term" value="F:RNA binding"/>
    <property type="evidence" value="ECO:0007669"/>
    <property type="project" value="InterPro"/>
</dbReference>
<dbReference type="InterPro" id="IPR036650">
    <property type="entry name" value="CAT_RNA-bd_dom_sf"/>
</dbReference>
<proteinExistence type="predicted"/>
<dbReference type="NCBIfam" id="NF046042">
    <property type="entry name" value="LicT"/>
    <property type="match status" value="1"/>
</dbReference>
<dbReference type="SUPFAM" id="SSF63520">
    <property type="entry name" value="PTS-regulatory domain, PRD"/>
    <property type="match status" value="2"/>
</dbReference>
<organism evidence="3 4">
    <name type="scientific">Kluyvera georgiana ATCC 51603</name>
    <dbReference type="NCBI Taxonomy" id="1354264"/>
    <lineage>
        <taxon>Bacteria</taxon>
        <taxon>Pseudomonadati</taxon>
        <taxon>Pseudomonadota</taxon>
        <taxon>Gammaproteobacteria</taxon>
        <taxon>Enterobacterales</taxon>
        <taxon>Enterobacteriaceae</taxon>
        <taxon>Kluyvera</taxon>
    </lineage>
</organism>
<dbReference type="NCBIfam" id="NF007295">
    <property type="entry name" value="PRK09772.1"/>
    <property type="match status" value="1"/>
</dbReference>
<dbReference type="SMART" id="SM01061">
    <property type="entry name" value="CAT_RBD"/>
    <property type="match status" value="1"/>
</dbReference>
<dbReference type="PROSITE" id="PS51372">
    <property type="entry name" value="PRD_2"/>
    <property type="match status" value="2"/>
</dbReference>
<comment type="caution">
    <text evidence="3">The sequence shown here is derived from an EMBL/GenBank/DDBJ whole genome shotgun (WGS) entry which is preliminary data.</text>
</comment>
<accession>A0A1B7K8C0</accession>
<dbReference type="InterPro" id="IPR004341">
    <property type="entry name" value="CAT_RNA-bd_dom"/>
</dbReference>
<dbReference type="InterPro" id="IPR036634">
    <property type="entry name" value="PRD_sf"/>
</dbReference>
<reference evidence="3 4" key="1">
    <citation type="submission" date="2016-04" db="EMBL/GenBank/DDBJ databases">
        <title>ATOL: Assembling a taxonomically balanced genome-scale reconstruction of the evolutionary history of the Enterobacteriaceae.</title>
        <authorList>
            <person name="Plunkett G.III."/>
            <person name="Neeno-Eckwall E.C."/>
            <person name="Glasner J.D."/>
            <person name="Perna N.T."/>
        </authorList>
    </citation>
    <scope>NUCLEOTIDE SEQUENCE [LARGE SCALE GENOMIC DNA]</scope>
    <source>
        <strain evidence="3 4">ATCC 51603</strain>
    </source>
</reference>
<dbReference type="Gene3D" id="1.10.1790.10">
    <property type="entry name" value="PRD domain"/>
    <property type="match status" value="2"/>
</dbReference>
<feature type="domain" description="PRD" evidence="2">
    <location>
        <begin position="172"/>
        <end position="278"/>
    </location>
</feature>
<gene>
    <name evidence="3" type="ORF">M989_00131</name>
</gene>
<dbReference type="InterPro" id="IPR011608">
    <property type="entry name" value="PRD"/>
</dbReference>
<keyword evidence="4" id="KW-1185">Reference proteome</keyword>
<evidence type="ECO:0000256" key="1">
    <source>
        <dbReference type="ARBA" id="ARBA00022737"/>
    </source>
</evidence>
<dbReference type="SUPFAM" id="SSF50151">
    <property type="entry name" value="SacY-like RNA-binding domain"/>
    <property type="match status" value="1"/>
</dbReference>
<dbReference type="PATRIC" id="fig|1354264.4.peg.138"/>
<evidence type="ECO:0000313" key="3">
    <source>
        <dbReference type="EMBL" id="OAT56294.1"/>
    </source>
</evidence>